<keyword evidence="1" id="KW-0732">Signal</keyword>
<proteinExistence type="predicted"/>
<protein>
    <recommendedName>
        <fullName evidence="4">Outer membrane protein beta-barrel domain-containing protein</fullName>
    </recommendedName>
</protein>
<dbReference type="EMBL" id="PPSW01000013">
    <property type="protein sequence ID" value="TLX47284.1"/>
    <property type="molecule type" value="Genomic_DNA"/>
</dbReference>
<dbReference type="RefSeq" id="WP_138480788.1">
    <property type="nucleotide sequence ID" value="NZ_PPSW01000013.1"/>
</dbReference>
<name>A0A5R9Q393_9GAMM</name>
<feature type="signal peptide" evidence="1">
    <location>
        <begin position="1"/>
        <end position="23"/>
    </location>
</feature>
<evidence type="ECO:0000256" key="1">
    <source>
        <dbReference type="SAM" id="SignalP"/>
    </source>
</evidence>
<comment type="caution">
    <text evidence="2">The sequence shown here is derived from an EMBL/GenBank/DDBJ whole genome shotgun (WGS) entry which is preliminary data.</text>
</comment>
<dbReference type="OrthoDB" id="6228374at2"/>
<sequence>MLRPIFLASTLLISSISSFSISASENSNWAIGGLYYEFGGLIGAKYTHQFDEKQAATAALGLFGYSLGYEYTLDDHVKIGGMFGQDLFYADGGYLVGKASYYFSGVNSSGFYWGASAGFKEDVCVWCGQDNSDTKEIQFTGGIHFGYQF</sequence>
<accession>A0A5R9Q393</accession>
<feature type="chain" id="PRO_5024367191" description="Outer membrane protein beta-barrel domain-containing protein" evidence="1">
    <location>
        <begin position="24"/>
        <end position="149"/>
    </location>
</feature>
<evidence type="ECO:0008006" key="4">
    <source>
        <dbReference type="Google" id="ProtNLM"/>
    </source>
</evidence>
<evidence type="ECO:0000313" key="2">
    <source>
        <dbReference type="EMBL" id="TLX47284.1"/>
    </source>
</evidence>
<gene>
    <name evidence="2" type="ORF">C1E24_09300</name>
</gene>
<dbReference type="Proteomes" id="UP000309186">
    <property type="component" value="Unassembled WGS sequence"/>
</dbReference>
<dbReference type="AlphaFoldDB" id="A0A5R9Q393"/>
<evidence type="ECO:0000313" key="3">
    <source>
        <dbReference type="Proteomes" id="UP000309186"/>
    </source>
</evidence>
<reference evidence="2 3" key="1">
    <citation type="submission" date="2018-01" db="EMBL/GenBank/DDBJ databases">
        <title>Co-occurrence of chitin degradation, pigmentation and bioactivity in marine Pseudoalteromonas.</title>
        <authorList>
            <person name="Paulsen S."/>
            <person name="Gram L."/>
            <person name="Machado H."/>
        </authorList>
    </citation>
    <scope>NUCLEOTIDE SEQUENCE [LARGE SCALE GENOMIC DNA]</scope>
    <source>
        <strain evidence="2 3">S3663</strain>
    </source>
</reference>
<organism evidence="2 3">
    <name type="scientific">Pseudoalteromonas phenolica</name>
    <dbReference type="NCBI Taxonomy" id="161398"/>
    <lineage>
        <taxon>Bacteria</taxon>
        <taxon>Pseudomonadati</taxon>
        <taxon>Pseudomonadota</taxon>
        <taxon>Gammaproteobacteria</taxon>
        <taxon>Alteromonadales</taxon>
        <taxon>Pseudoalteromonadaceae</taxon>
        <taxon>Pseudoalteromonas</taxon>
    </lineage>
</organism>